<evidence type="ECO:0000256" key="2">
    <source>
        <dbReference type="ARBA" id="ARBA00005862"/>
    </source>
</evidence>
<evidence type="ECO:0000256" key="1">
    <source>
        <dbReference type="ARBA" id="ARBA00001974"/>
    </source>
</evidence>
<evidence type="ECO:0000256" key="5">
    <source>
        <dbReference type="ARBA" id="ARBA00022991"/>
    </source>
</evidence>
<dbReference type="Pfam" id="PF01904">
    <property type="entry name" value="DUF72"/>
    <property type="match status" value="1"/>
</dbReference>
<dbReference type="PANTHER" id="PTHR11455:SF18">
    <property type="entry name" value="SI:CH1073-390K14.1"/>
    <property type="match status" value="1"/>
</dbReference>
<evidence type="ECO:0000256" key="4">
    <source>
        <dbReference type="ARBA" id="ARBA00022827"/>
    </source>
</evidence>
<dbReference type="InterPro" id="IPR006050">
    <property type="entry name" value="DNA_photolyase_N"/>
</dbReference>
<evidence type="ECO:0000256" key="3">
    <source>
        <dbReference type="ARBA" id="ARBA00022630"/>
    </source>
</evidence>
<dbReference type="Gene3D" id="1.25.40.80">
    <property type="match status" value="1"/>
</dbReference>
<dbReference type="EMBL" id="CAXAMN010023029">
    <property type="protein sequence ID" value="CAK9074725.1"/>
    <property type="molecule type" value="Genomic_DNA"/>
</dbReference>
<dbReference type="PROSITE" id="PS00394">
    <property type="entry name" value="DNA_PHOTOLYASES_1_1"/>
    <property type="match status" value="1"/>
</dbReference>
<keyword evidence="3" id="KW-0285">Flavoprotein</keyword>
<comment type="cofactor">
    <cofactor evidence="1">
        <name>FAD</name>
        <dbReference type="ChEBI" id="CHEBI:57692"/>
    </cofactor>
</comment>
<dbReference type="InterPro" id="IPR002763">
    <property type="entry name" value="DUF72"/>
</dbReference>
<evidence type="ECO:0000256" key="6">
    <source>
        <dbReference type="SAM" id="MobiDB-lite"/>
    </source>
</evidence>
<dbReference type="PANTHER" id="PTHR11455">
    <property type="entry name" value="CRYPTOCHROME"/>
    <property type="match status" value="1"/>
</dbReference>
<dbReference type="InterPro" id="IPR002081">
    <property type="entry name" value="Cryptochrome/DNA_photolyase_1"/>
</dbReference>
<feature type="compositionally biased region" description="Low complexity" evidence="6">
    <location>
        <begin position="90"/>
        <end position="99"/>
    </location>
</feature>
<feature type="compositionally biased region" description="Basic and acidic residues" evidence="6">
    <location>
        <begin position="136"/>
        <end position="148"/>
    </location>
</feature>
<organism evidence="9 10">
    <name type="scientific">Durusdinium trenchii</name>
    <dbReference type="NCBI Taxonomy" id="1381693"/>
    <lineage>
        <taxon>Eukaryota</taxon>
        <taxon>Sar</taxon>
        <taxon>Alveolata</taxon>
        <taxon>Dinophyceae</taxon>
        <taxon>Suessiales</taxon>
        <taxon>Symbiodiniaceae</taxon>
        <taxon>Durusdinium</taxon>
    </lineage>
</organism>
<keyword evidence="4" id="KW-0274">FAD</keyword>
<dbReference type="InterPro" id="IPR036520">
    <property type="entry name" value="UPF0759_sf"/>
</dbReference>
<feature type="domain" description="SAP" evidence="7">
    <location>
        <begin position="17"/>
        <end position="51"/>
    </location>
</feature>
<dbReference type="PROSITE" id="PS50800">
    <property type="entry name" value="SAP"/>
    <property type="match status" value="1"/>
</dbReference>
<dbReference type="Pfam" id="PF00875">
    <property type="entry name" value="DNA_photolyase"/>
    <property type="match status" value="1"/>
</dbReference>
<dbReference type="Gene3D" id="3.20.20.410">
    <property type="entry name" value="Protein of unknown function UPF0759"/>
    <property type="match status" value="1"/>
</dbReference>
<dbReference type="SMART" id="SM00513">
    <property type="entry name" value="SAP"/>
    <property type="match status" value="1"/>
</dbReference>
<dbReference type="InterPro" id="IPR036134">
    <property type="entry name" value="Crypto/Photolyase_FAD-like_sf"/>
</dbReference>
<keyword evidence="10" id="KW-1185">Reference proteome</keyword>
<sequence>MPRVLADPKPKAARGARGGLSVLDLRQRLKALGLRVTGSKAELEERYEAATSAHEGKREREGDDGDEELPTSPKRAKVEASPKKSRKPSSPKTSSPKSSAKLEEPPSSPKRAKVEASPKKSRKLSSPKTSSPKSSAKLEPDTLERMVSDGDVGDPLDFEAELEAQLEGLGDFKPEQLEEATLADEAKEEKLEPGQASAGREAPALQEVNEVKEMCSAAMESEDLLPDEYRLQLESPHKDLIDMVMSSHAWWRAGLRSLVQSLNDLNEVDRAELPKKMDQMGASQLAKLLRRFQEAVERPLKSFSDHLKPALARRIHVGTMDLMGSSHEAYRRTFEFIELTNTWNDLDVPTRAISKTYRQLECGYRDPSMYKALARRAGDARDSFRVVVKVSCVATHILRLQQVQDWWPKLWQEKYQHLAPCTVAFLWQFPPSWVYSDEAYQRMERLVEYLASNKSGVQEARHIVDFRDGSWYREDVYEFLKKHRWCLAWLHLNNADGWASNLPSGWTDRVQTTNFCFCRLFGPDGRTHGIYDNKFLHELFDSCPMGTTSYVLFGNKEDHICANVSDAPQEEHDFERKESKASRQDCSAPALDFAGTLRVESVQPEHGPLRPRAERSARGPDPAGKYLDAARQRRKDHRSGQTRPEAPIEWPVADLTGGFDAEAVSRWLKELEAGGRLAFRGLEKEQRAVVHRLAHQLGFINTSKADPEGCSARMVCVLRPHTTSAQPPSAESASAEVAASSRETRSAFVAGPPTSPPARRWRRSAVKRGGAGVGQETPDARLPLPVSMPMQEVDEAPMTLGTLSKVTGSLCIVWLRDDLRLQDNEALLRSMSFSAVVPVFILEEPVVEAHGLRSLRGAARFWKHESLRVFSKTLASLGSGLILRVGGAAGAEAELLKIWQELGAPQDSTLAFNRRCERWQQSVDEQCSNACRRAGLKVESFPANVLYEPQDLQPIERWQRWRARVRAASGEAGGRQKGLEHLSGFGSYRFLAHALEELGLPAKPLAAVVRLPPLPVLRSEPLCVLGLGDTRGIGFTSCRRQSQPGAGSHRDWARGIRAWWRVGEEAAQERLKNFLEVLARGDFEGRKRLLSDEKNTSELSPYLRFGEISARFVYWAARSQCAQRTEQKIFQHSGYGYEQERPKANATFLRRFMWRDLAYWFLWEFPSLPHTSLRLQYEEQAWNGTDVELKKWQKGVTGFPLVDAAMRQLWHVGWMPNYVRHVVAQMLIEYLDISWKHGLDWFDWTLVDADVAINSFMWQNGGHSGPDQWEFVLHPVNAAKSCDPLGTYVRRWVPELRSCPAEWIHRPWEMPLGRRTWIYLEPMIKDLDEARRRHCRNVLEVRRRHPETIARNGHEWLKLPGRKGLLAKLVTRQEFRADTEDFIFYQSRPKGRFAKPKPKPLDDNQAVLAEHMEL</sequence>
<dbReference type="InterPro" id="IPR014729">
    <property type="entry name" value="Rossmann-like_a/b/a_fold"/>
</dbReference>
<evidence type="ECO:0000259" key="8">
    <source>
        <dbReference type="PROSITE" id="PS51645"/>
    </source>
</evidence>
<protein>
    <submittedName>
        <fullName evidence="9">Uncharacterized protein</fullName>
    </submittedName>
</protein>
<dbReference type="InterPro" id="IPR003034">
    <property type="entry name" value="SAP_dom"/>
</dbReference>
<comment type="caution">
    <text evidence="9">The sequence shown here is derived from an EMBL/GenBank/DDBJ whole genome shotgun (WGS) entry which is preliminary data.</text>
</comment>
<dbReference type="Proteomes" id="UP001642484">
    <property type="component" value="Unassembled WGS sequence"/>
</dbReference>
<feature type="domain" description="Photolyase/cryptochrome alpha/beta" evidence="8">
    <location>
        <begin position="809"/>
        <end position="946"/>
    </location>
</feature>
<dbReference type="SUPFAM" id="SSF52425">
    <property type="entry name" value="Cryptochrome/photolyase, N-terminal domain"/>
    <property type="match status" value="1"/>
</dbReference>
<reference evidence="9 10" key="1">
    <citation type="submission" date="2024-02" db="EMBL/GenBank/DDBJ databases">
        <authorList>
            <person name="Chen Y."/>
            <person name="Shah S."/>
            <person name="Dougan E. K."/>
            <person name="Thang M."/>
            <person name="Chan C."/>
        </authorList>
    </citation>
    <scope>NUCLEOTIDE SEQUENCE [LARGE SCALE GENOMIC DNA]</scope>
</reference>
<name>A0ABP0PFC0_9DINO</name>
<gene>
    <name evidence="9" type="ORF">CCMP2556_LOCUS36802</name>
</gene>
<dbReference type="SUPFAM" id="SSF117396">
    <property type="entry name" value="TM1631-like"/>
    <property type="match status" value="1"/>
</dbReference>
<feature type="compositionally biased region" description="Basic and acidic residues" evidence="6">
    <location>
        <begin position="607"/>
        <end position="618"/>
    </location>
</feature>
<dbReference type="Pfam" id="PF02037">
    <property type="entry name" value="SAP"/>
    <property type="match status" value="1"/>
</dbReference>
<feature type="compositionally biased region" description="Basic and acidic residues" evidence="6">
    <location>
        <begin position="41"/>
        <end position="61"/>
    </location>
</feature>
<dbReference type="InterPro" id="IPR005101">
    <property type="entry name" value="Cryptochr/Photolyase_FAD-bd"/>
</dbReference>
<feature type="region of interest" description="Disordered" evidence="6">
    <location>
        <begin position="184"/>
        <end position="206"/>
    </location>
</feature>
<accession>A0ABP0PFC0</accession>
<dbReference type="PRINTS" id="PR00147">
    <property type="entry name" value="DNAPHOTLYASE"/>
</dbReference>
<feature type="region of interest" description="Disordered" evidence="6">
    <location>
        <begin position="36"/>
        <end position="155"/>
    </location>
</feature>
<dbReference type="Gene3D" id="1.10.579.10">
    <property type="entry name" value="DNA Cyclobutane Dipyrimidine Photolyase, subunit A, domain 3"/>
    <property type="match status" value="1"/>
</dbReference>
<dbReference type="InterPro" id="IPR036155">
    <property type="entry name" value="Crypto/Photolyase_N_sf"/>
</dbReference>
<dbReference type="Gene3D" id="3.40.50.620">
    <property type="entry name" value="HUPs"/>
    <property type="match status" value="1"/>
</dbReference>
<feature type="region of interest" description="Disordered" evidence="6">
    <location>
        <begin position="742"/>
        <end position="784"/>
    </location>
</feature>
<dbReference type="SUPFAM" id="SSF48173">
    <property type="entry name" value="Cryptochrome/photolyase FAD-binding domain"/>
    <property type="match status" value="1"/>
</dbReference>
<evidence type="ECO:0000259" key="7">
    <source>
        <dbReference type="PROSITE" id="PS50800"/>
    </source>
</evidence>
<evidence type="ECO:0000313" key="10">
    <source>
        <dbReference type="Proteomes" id="UP001642484"/>
    </source>
</evidence>
<comment type="similarity">
    <text evidence="2">Belongs to the DNA photolyase class-1 family.</text>
</comment>
<keyword evidence="5" id="KW-0157">Chromophore</keyword>
<dbReference type="PROSITE" id="PS51645">
    <property type="entry name" value="PHR_CRY_ALPHA_BETA"/>
    <property type="match status" value="1"/>
</dbReference>
<feature type="region of interest" description="Disordered" evidence="6">
    <location>
        <begin position="600"/>
        <end position="649"/>
    </location>
</feature>
<feature type="compositionally biased region" description="Low complexity" evidence="6">
    <location>
        <begin position="126"/>
        <end position="135"/>
    </location>
</feature>
<proteinExistence type="inferred from homology"/>
<evidence type="ECO:0000313" key="9">
    <source>
        <dbReference type="EMBL" id="CAK9074725.1"/>
    </source>
</evidence>
<dbReference type="InterPro" id="IPR018394">
    <property type="entry name" value="DNA_photolyase_1_CS_C"/>
</dbReference>
<dbReference type="Pfam" id="PF03441">
    <property type="entry name" value="FAD_binding_7"/>
    <property type="match status" value="1"/>
</dbReference>